<dbReference type="RefSeq" id="WP_237444658.1">
    <property type="nucleotide sequence ID" value="NZ_CAKLPX010000002.1"/>
</dbReference>
<keyword evidence="1" id="KW-0732">Signal</keyword>
<evidence type="ECO:0008006" key="4">
    <source>
        <dbReference type="Google" id="ProtNLM"/>
    </source>
</evidence>
<evidence type="ECO:0000256" key="1">
    <source>
        <dbReference type="SAM" id="SignalP"/>
    </source>
</evidence>
<comment type="caution">
    <text evidence="2">The sequence shown here is derived from an EMBL/GenBank/DDBJ whole genome shotgun (WGS) entry which is preliminary data.</text>
</comment>
<gene>
    <name evidence="2" type="ORF">SIN8267_02074</name>
</gene>
<dbReference type="Proteomes" id="UP000838100">
    <property type="component" value="Unassembled WGS sequence"/>
</dbReference>
<keyword evidence="3" id="KW-1185">Reference proteome</keyword>
<reference evidence="2" key="1">
    <citation type="submission" date="2021-12" db="EMBL/GenBank/DDBJ databases">
        <authorList>
            <person name="Rodrigo-Torres L."/>
            <person name="Arahal R. D."/>
            <person name="Lucena T."/>
        </authorList>
    </citation>
    <scope>NUCLEOTIDE SEQUENCE</scope>
    <source>
        <strain evidence="2">CECT 8267</strain>
    </source>
</reference>
<protein>
    <recommendedName>
        <fullName evidence="4">Lipoprotein</fullName>
    </recommendedName>
</protein>
<evidence type="ECO:0000313" key="2">
    <source>
        <dbReference type="EMBL" id="CAH0991959.1"/>
    </source>
</evidence>
<evidence type="ECO:0000313" key="3">
    <source>
        <dbReference type="Proteomes" id="UP000838100"/>
    </source>
</evidence>
<dbReference type="EMBL" id="CAKLPX010000002">
    <property type="protein sequence ID" value="CAH0991959.1"/>
    <property type="molecule type" value="Genomic_DNA"/>
</dbReference>
<name>A0ABM9AFJ2_9GAMM</name>
<accession>A0ABM9AFJ2</accession>
<sequence>MRSIFVLAVLLSGCTTNTELAAIEAKKQEIGQMSNAALCVSYNASVVSDDKQWLDFYEVAMTERFRGEREAKAYCLANAETNYAREQRDDRVRWSTEGEEVIRNQNSGYVEPGKY</sequence>
<feature type="signal peptide" evidence="1">
    <location>
        <begin position="1"/>
        <end position="21"/>
    </location>
</feature>
<organism evidence="2 3">
    <name type="scientific">Sinobacterium norvegicum</name>
    <dbReference type="NCBI Taxonomy" id="1641715"/>
    <lineage>
        <taxon>Bacteria</taxon>
        <taxon>Pseudomonadati</taxon>
        <taxon>Pseudomonadota</taxon>
        <taxon>Gammaproteobacteria</taxon>
        <taxon>Cellvibrionales</taxon>
        <taxon>Spongiibacteraceae</taxon>
        <taxon>Sinobacterium</taxon>
    </lineage>
</organism>
<feature type="chain" id="PRO_5045155977" description="Lipoprotein" evidence="1">
    <location>
        <begin position="22"/>
        <end position="115"/>
    </location>
</feature>
<proteinExistence type="predicted"/>